<proteinExistence type="predicted"/>
<dbReference type="KEGG" id="dps:DP1416"/>
<gene>
    <name evidence="1" type="ordered locus">DP1416</name>
</gene>
<sequence length="212" mass="23895">MSELKLEESIVQTMGQKLEGTGTNLAEIAVDSVLENGFLKDIPIVGSAIAIFKTGIAVKERQYVKKLIRFLSELNKTNEEARLRFIAEEMLEAEQRERFGETVLSLIEKADDSRKFELYAKVFERLFMNQCNYDETIRICLMIERSFYGDLKYIVDFSNGCPNDQLTAGELYKVGFLSFGGIDGGVAGEEDSGGVIYTKNKYGEILIEIISH</sequence>
<protein>
    <submittedName>
        <fullName evidence="1">Uncharacterized protein</fullName>
    </submittedName>
</protein>
<dbReference type="AlphaFoldDB" id="Q6ANC9"/>
<dbReference type="HOGENOM" id="CLU_1298124_0_0_7"/>
<organism evidence="1 2">
    <name type="scientific">Desulfotalea psychrophila (strain LSv54 / DSM 12343)</name>
    <dbReference type="NCBI Taxonomy" id="177439"/>
    <lineage>
        <taxon>Bacteria</taxon>
        <taxon>Pseudomonadati</taxon>
        <taxon>Thermodesulfobacteriota</taxon>
        <taxon>Desulfobulbia</taxon>
        <taxon>Desulfobulbales</taxon>
        <taxon>Desulfocapsaceae</taxon>
        <taxon>Desulfotalea</taxon>
    </lineage>
</organism>
<keyword evidence="2" id="KW-1185">Reference proteome</keyword>
<evidence type="ECO:0000313" key="1">
    <source>
        <dbReference type="EMBL" id="CAG36145.1"/>
    </source>
</evidence>
<reference evidence="2" key="1">
    <citation type="journal article" date="2004" name="Environ. Microbiol.">
        <title>The genome of Desulfotalea psychrophila, a sulfate-reducing bacterium from permanently cold Arctic sediments.</title>
        <authorList>
            <person name="Rabus R."/>
            <person name="Ruepp A."/>
            <person name="Frickey T."/>
            <person name="Rattei T."/>
            <person name="Fartmann B."/>
            <person name="Stark M."/>
            <person name="Bauer M."/>
            <person name="Zibat A."/>
            <person name="Lombardot T."/>
            <person name="Becker I."/>
            <person name="Amann J."/>
            <person name="Gellner K."/>
            <person name="Teeling H."/>
            <person name="Leuschner W.D."/>
            <person name="Gloeckner F.-O."/>
            <person name="Lupas A.N."/>
            <person name="Amann R."/>
            <person name="Klenk H.-P."/>
        </authorList>
    </citation>
    <scope>NUCLEOTIDE SEQUENCE [LARGE SCALE GENOMIC DNA]</scope>
    <source>
        <strain evidence="2">DSM 12343 / LSv54</strain>
    </source>
</reference>
<dbReference type="EMBL" id="CR522870">
    <property type="protein sequence ID" value="CAG36145.1"/>
    <property type="molecule type" value="Genomic_DNA"/>
</dbReference>
<dbReference type="RefSeq" id="WP_011188657.1">
    <property type="nucleotide sequence ID" value="NC_006138.1"/>
</dbReference>
<name>Q6ANC9_DESPS</name>
<accession>Q6ANC9</accession>
<dbReference type="Proteomes" id="UP000000602">
    <property type="component" value="Chromosome"/>
</dbReference>
<evidence type="ECO:0000313" key="2">
    <source>
        <dbReference type="Proteomes" id="UP000000602"/>
    </source>
</evidence>
<dbReference type="OrthoDB" id="6623169at2"/>
<dbReference type="eggNOG" id="ENOG5033DYA">
    <property type="taxonomic scope" value="Bacteria"/>
</dbReference>